<gene>
    <name evidence="3" type="ordered locus">CBU_1081</name>
</gene>
<reference evidence="3 4" key="1">
    <citation type="journal article" date="2003" name="Proc. Natl. Acad. Sci. U.S.A.">
        <title>Complete genome sequence of the Q-fever pathogen, Coxiella burnetii.</title>
        <authorList>
            <person name="Seshadri R."/>
            <person name="Paulsen I.T."/>
            <person name="Eisen J.A."/>
            <person name="Read T.D."/>
            <person name="Nelson K.E."/>
            <person name="Nelson W.C."/>
            <person name="Ward N.L."/>
            <person name="Tettelin H."/>
            <person name="Davidsen T.M."/>
            <person name="Beanan M.J."/>
            <person name="Deboy R.T."/>
            <person name="Daugherty S.C."/>
            <person name="Brinkac L.M."/>
            <person name="Madupu R."/>
            <person name="Dodson R.J."/>
            <person name="Khouri H.M."/>
            <person name="Lee K.H."/>
            <person name="Carty H.A."/>
            <person name="Scanlan D."/>
            <person name="Heinzen R.A."/>
            <person name="Thompson H.A."/>
            <person name="Samuel J.E."/>
            <person name="Fraser C.M."/>
            <person name="Heidelberg J.F."/>
        </authorList>
    </citation>
    <scope>NUCLEOTIDE SEQUENCE [LARGE SCALE GENOMIC DNA]</scope>
    <source>
        <strain evidence="4">RSA 493 / Nine Mile phase I</strain>
    </source>
</reference>
<protein>
    <submittedName>
        <fullName evidence="3">Hypothetical exported protein</fullName>
    </submittedName>
</protein>
<evidence type="ECO:0000256" key="1">
    <source>
        <dbReference type="SAM" id="MobiDB-lite"/>
    </source>
</evidence>
<feature type="signal peptide" evidence="2">
    <location>
        <begin position="1"/>
        <end position="44"/>
    </location>
</feature>
<feature type="compositionally biased region" description="Low complexity" evidence="1">
    <location>
        <begin position="68"/>
        <end position="94"/>
    </location>
</feature>
<keyword evidence="4" id="KW-1185">Reference proteome</keyword>
<feature type="region of interest" description="Disordered" evidence="1">
    <location>
        <begin position="63"/>
        <end position="112"/>
    </location>
</feature>
<dbReference type="EnsemblBacteria" id="AAO90594">
    <property type="protein sequence ID" value="AAO90594"/>
    <property type="gene ID" value="CBU_1081"/>
</dbReference>
<accession>Q83CN0</accession>
<dbReference type="AlphaFoldDB" id="Q83CN0"/>
<feature type="chain" id="PRO_5004300463" evidence="2">
    <location>
        <begin position="45"/>
        <end position="112"/>
    </location>
</feature>
<evidence type="ECO:0000313" key="3">
    <source>
        <dbReference type="EMBL" id="AAO90594.2"/>
    </source>
</evidence>
<dbReference type="PATRIC" id="fig|227377.7.peg.1074"/>
<sequence>MRAYYYRLFIKAFKILNWLWENTMKKICVALLMLGNACAVSALAANASAHNLLTPAMNQFLLADNDQDQNADASNNQPADQDDNTSNADQNNDQNDQKDQSDDQMDNNSDND</sequence>
<reference evidence="3 4" key="2">
    <citation type="journal article" date="2009" name="Infect. Immun.">
        <title>Comparative genomics reveal extensive transposon-mediated genomic plasticity and diversity among potential effector proteins within the genus Coxiella.</title>
        <authorList>
            <person name="Beare P.A."/>
            <person name="Unsworth N."/>
            <person name="Andoh M."/>
            <person name="Voth D.E."/>
            <person name="Omsland A."/>
            <person name="Gilk S.D."/>
            <person name="Williams K.P."/>
            <person name="Sobral B.W."/>
            <person name="Kupko J.J.III."/>
            <person name="Porcella S.F."/>
            <person name="Samuel J.E."/>
            <person name="Heinzen R.A."/>
        </authorList>
    </citation>
    <scope>NUCLEOTIDE SEQUENCE [LARGE SCALE GENOMIC DNA]</scope>
    <source>
        <strain evidence="4">RSA 493 / Nine Mile phase I</strain>
    </source>
</reference>
<keyword evidence="2" id="KW-0732">Signal</keyword>
<feature type="compositionally biased region" description="Acidic residues" evidence="1">
    <location>
        <begin position="102"/>
        <end position="112"/>
    </location>
</feature>
<dbReference type="RefSeq" id="WP_010957995.1">
    <property type="nucleotide sequence ID" value="NC_002971.4"/>
</dbReference>
<dbReference type="GeneID" id="1208982"/>
<dbReference type="KEGG" id="cbu:CBU_1081"/>
<dbReference type="STRING" id="227377.CBU_1081"/>
<dbReference type="HOGENOM" id="CLU_171672_0_0_6"/>
<name>Q83CN0_COXBU</name>
<dbReference type="RefSeq" id="NP_820080.2">
    <property type="nucleotide sequence ID" value="NC_002971.4"/>
</dbReference>
<organism evidence="3 4">
    <name type="scientific">Coxiella burnetii (strain RSA 493 / Nine Mile phase I)</name>
    <dbReference type="NCBI Taxonomy" id="227377"/>
    <lineage>
        <taxon>Bacteria</taxon>
        <taxon>Pseudomonadati</taxon>
        <taxon>Pseudomonadota</taxon>
        <taxon>Gammaproteobacteria</taxon>
        <taxon>Legionellales</taxon>
        <taxon>Coxiellaceae</taxon>
        <taxon>Coxiella</taxon>
    </lineage>
</organism>
<dbReference type="EMBL" id="AE016828">
    <property type="protein sequence ID" value="AAO90594.2"/>
    <property type="molecule type" value="Genomic_DNA"/>
</dbReference>
<evidence type="ECO:0000313" key="4">
    <source>
        <dbReference type="Proteomes" id="UP000002671"/>
    </source>
</evidence>
<evidence type="ECO:0000256" key="2">
    <source>
        <dbReference type="SAM" id="SignalP"/>
    </source>
</evidence>
<proteinExistence type="predicted"/>
<dbReference type="Proteomes" id="UP000002671">
    <property type="component" value="Chromosome"/>
</dbReference>